<gene>
    <name evidence="1" type="ORF">AP75_11130</name>
</gene>
<keyword evidence="2" id="KW-1185">Reference proteome</keyword>
<reference evidence="1 2" key="1">
    <citation type="submission" date="2017-05" db="EMBL/GenBank/DDBJ databases">
        <title>Genome of Chryseobacterium haifense.</title>
        <authorList>
            <person name="Newman J.D."/>
        </authorList>
    </citation>
    <scope>NUCLEOTIDE SEQUENCE [LARGE SCALE GENOMIC DNA]</scope>
    <source>
        <strain evidence="1 2">DSM 19056</strain>
    </source>
</reference>
<sequence length="69" mass="7935">MFVLRGFPKSLTKEKVSAKCDLILSESSSSDHSYPIISNGTKLPKKSLKWQKKKRLFSKSLQSFKNFVR</sequence>
<proteinExistence type="predicted"/>
<dbReference type="EMBL" id="JASZ02000027">
    <property type="protein sequence ID" value="OWK97503.1"/>
    <property type="molecule type" value="Genomic_DNA"/>
</dbReference>
<evidence type="ECO:0000313" key="1">
    <source>
        <dbReference type="EMBL" id="OWK97503.1"/>
    </source>
</evidence>
<organism evidence="1 2">
    <name type="scientific">Kaistella haifensis DSM 19056</name>
    <dbReference type="NCBI Taxonomy" id="1450526"/>
    <lineage>
        <taxon>Bacteria</taxon>
        <taxon>Pseudomonadati</taxon>
        <taxon>Bacteroidota</taxon>
        <taxon>Flavobacteriia</taxon>
        <taxon>Flavobacteriales</taxon>
        <taxon>Weeksellaceae</taxon>
        <taxon>Chryseobacterium group</taxon>
        <taxon>Kaistella</taxon>
    </lineage>
</organism>
<dbReference type="AlphaFoldDB" id="A0A246B7X6"/>
<protein>
    <submittedName>
        <fullName evidence="1">Uncharacterized protein</fullName>
    </submittedName>
</protein>
<name>A0A246B7X6_9FLAO</name>
<dbReference type="Proteomes" id="UP000197587">
    <property type="component" value="Unassembled WGS sequence"/>
</dbReference>
<evidence type="ECO:0000313" key="2">
    <source>
        <dbReference type="Proteomes" id="UP000197587"/>
    </source>
</evidence>
<accession>A0A246B7X6</accession>
<comment type="caution">
    <text evidence="1">The sequence shown here is derived from an EMBL/GenBank/DDBJ whole genome shotgun (WGS) entry which is preliminary data.</text>
</comment>